<dbReference type="InterPro" id="IPR036866">
    <property type="entry name" value="RibonucZ/Hydroxyglut_hydro"/>
</dbReference>
<dbReference type="Gene3D" id="3.60.15.10">
    <property type="entry name" value="Ribonuclease Z/Hydroxyacylglutathione hydrolase-like"/>
    <property type="match status" value="1"/>
</dbReference>
<dbReference type="SUPFAM" id="SSF56281">
    <property type="entry name" value="Metallo-hydrolase/oxidoreductase"/>
    <property type="match status" value="1"/>
</dbReference>
<dbReference type="AlphaFoldDB" id="A0A5B9EBZ9"/>
<sequence>MRVIGGRERAGNAEQVKALQERLALSPERLLVTAVDSGSARLEPDTSLRTVPQRVISFDLDGSPVRIFLNAYSLLPTRVDYSGPMARQGFWAFTGDVTSSTWYGIWWLAKDGVHLPMAWTSESNGLPDRVLVARSVTINGQLDNKTFEIPDSVRKKIADNPEGATLENYPLGTGQEPEREIAPGIWFIAGNWNVTLVRQDDGVVILEAPISSGYSAKAIAEAQKLFPGIPVKAVITTSDSWPHLAGIREYVARGIPIYALDLDGPILERTITAPHTHEPDLLQKSPRKAVFHFVHEHERLASEHNPIELMPLRGPTTERQMMAYFPESRLLYGSDAFQINPDGSYNLPQTVDEVLQAADREHLEVSRYFMMHVSPSPWSDLRAVVEVAAGKDSPNE</sequence>
<evidence type="ECO:0008006" key="3">
    <source>
        <dbReference type="Google" id="ProtNLM"/>
    </source>
</evidence>
<accession>A0A5B9EBZ9</accession>
<evidence type="ECO:0000313" key="2">
    <source>
        <dbReference type="Proteomes" id="UP000321820"/>
    </source>
</evidence>
<dbReference type="Proteomes" id="UP000321820">
    <property type="component" value="Chromosome"/>
</dbReference>
<protein>
    <recommendedName>
        <fullName evidence="3">MBL fold metallo-hydrolase</fullName>
    </recommendedName>
</protein>
<keyword evidence="2" id="KW-1185">Reference proteome</keyword>
<proteinExistence type="predicted"/>
<dbReference type="KEGG" id="talb:FTW19_17420"/>
<dbReference type="EMBL" id="CP042806">
    <property type="protein sequence ID" value="QEE29612.1"/>
    <property type="molecule type" value="Genomic_DNA"/>
</dbReference>
<dbReference type="OrthoDB" id="108144at2"/>
<evidence type="ECO:0000313" key="1">
    <source>
        <dbReference type="EMBL" id="QEE29612.1"/>
    </source>
</evidence>
<organism evidence="1 2">
    <name type="scientific">Terriglobus albidus</name>
    <dbReference type="NCBI Taxonomy" id="1592106"/>
    <lineage>
        <taxon>Bacteria</taxon>
        <taxon>Pseudomonadati</taxon>
        <taxon>Acidobacteriota</taxon>
        <taxon>Terriglobia</taxon>
        <taxon>Terriglobales</taxon>
        <taxon>Acidobacteriaceae</taxon>
        <taxon>Terriglobus</taxon>
    </lineage>
</organism>
<gene>
    <name evidence="1" type="ORF">FTW19_17420</name>
</gene>
<dbReference type="RefSeq" id="WP_147648804.1">
    <property type="nucleotide sequence ID" value="NZ_CP042806.1"/>
</dbReference>
<name>A0A5B9EBZ9_9BACT</name>
<reference evidence="1 2" key="1">
    <citation type="submission" date="2019-08" db="EMBL/GenBank/DDBJ databases">
        <title>Complete genome sequence of Terriglobus albidus strain ORNL.</title>
        <authorList>
            <person name="Podar M."/>
        </authorList>
    </citation>
    <scope>NUCLEOTIDE SEQUENCE [LARGE SCALE GENOMIC DNA]</scope>
    <source>
        <strain evidence="1 2">ORNL</strain>
    </source>
</reference>